<dbReference type="InterPro" id="IPR020841">
    <property type="entry name" value="PKS_Beta-ketoAc_synthase_dom"/>
</dbReference>
<name>A0A3E0H6N7_9PSEU</name>
<dbReference type="Proteomes" id="UP000256269">
    <property type="component" value="Unassembled WGS sequence"/>
</dbReference>
<dbReference type="Gene3D" id="6.10.140.1830">
    <property type="match status" value="1"/>
</dbReference>
<evidence type="ECO:0000313" key="11">
    <source>
        <dbReference type="Proteomes" id="UP000256269"/>
    </source>
</evidence>
<dbReference type="Gene3D" id="1.10.1200.10">
    <property type="entry name" value="ACP-like"/>
    <property type="match status" value="1"/>
</dbReference>
<dbReference type="SUPFAM" id="SSF53901">
    <property type="entry name" value="Thiolase-like"/>
    <property type="match status" value="1"/>
</dbReference>
<keyword evidence="6" id="KW-0511">Multifunctional enzyme</keyword>
<dbReference type="GO" id="GO:0004312">
    <property type="term" value="F:fatty acid synthase activity"/>
    <property type="evidence" value="ECO:0007669"/>
    <property type="project" value="TreeGrafter"/>
</dbReference>
<dbReference type="SMART" id="SM00827">
    <property type="entry name" value="PKS_AT"/>
    <property type="match status" value="1"/>
</dbReference>
<dbReference type="Pfam" id="PF02801">
    <property type="entry name" value="Ketoacyl-synt_C"/>
    <property type="match status" value="1"/>
</dbReference>
<comment type="caution">
    <text evidence="10">The sequence shown here is derived from an EMBL/GenBank/DDBJ whole genome shotgun (WGS) entry which is preliminary data.</text>
</comment>
<reference evidence="10 11" key="1">
    <citation type="submission" date="2018-08" db="EMBL/GenBank/DDBJ databases">
        <title>Genomic Encyclopedia of Archaeal and Bacterial Type Strains, Phase II (KMG-II): from individual species to whole genera.</title>
        <authorList>
            <person name="Goeker M."/>
        </authorList>
    </citation>
    <scope>NUCLEOTIDE SEQUENCE [LARGE SCALE GENOMIC DNA]</scope>
    <source>
        <strain evidence="10 11">DSM 45791</strain>
    </source>
</reference>
<dbReference type="InterPro" id="IPR050091">
    <property type="entry name" value="PKS_NRPS_Biosynth_Enz"/>
</dbReference>
<dbReference type="FunFam" id="3.40.47.10:FF:000019">
    <property type="entry name" value="Polyketide synthase type I"/>
    <property type="match status" value="1"/>
</dbReference>
<dbReference type="InterPro" id="IPR016035">
    <property type="entry name" value="Acyl_Trfase/lysoPLipase"/>
</dbReference>
<protein>
    <submittedName>
        <fullName evidence="10">Pimaricinolide synthase PimS1</fullName>
    </submittedName>
</protein>
<dbReference type="CDD" id="cd00833">
    <property type="entry name" value="PKS"/>
    <property type="match status" value="1"/>
</dbReference>
<evidence type="ECO:0000256" key="4">
    <source>
        <dbReference type="ARBA" id="ARBA00022679"/>
    </source>
</evidence>
<evidence type="ECO:0000256" key="3">
    <source>
        <dbReference type="ARBA" id="ARBA00022553"/>
    </source>
</evidence>
<dbReference type="PROSITE" id="PS52004">
    <property type="entry name" value="KS3_2"/>
    <property type="match status" value="1"/>
</dbReference>
<dbReference type="InterPro" id="IPR018201">
    <property type="entry name" value="Ketoacyl_synth_AS"/>
</dbReference>
<dbReference type="Gene3D" id="3.30.70.3290">
    <property type="match status" value="1"/>
</dbReference>
<comment type="cofactor">
    <cofactor evidence="1">
        <name>pantetheine 4'-phosphate</name>
        <dbReference type="ChEBI" id="CHEBI:47942"/>
    </cofactor>
</comment>
<evidence type="ECO:0000313" key="10">
    <source>
        <dbReference type="EMBL" id="REH39151.1"/>
    </source>
</evidence>
<dbReference type="InterPro" id="IPR014030">
    <property type="entry name" value="Ketoacyl_synth_N"/>
</dbReference>
<dbReference type="EMBL" id="QUNO01000013">
    <property type="protein sequence ID" value="REH39151.1"/>
    <property type="molecule type" value="Genomic_DNA"/>
</dbReference>
<dbReference type="PANTHER" id="PTHR43775">
    <property type="entry name" value="FATTY ACID SYNTHASE"/>
    <property type="match status" value="1"/>
</dbReference>
<gene>
    <name evidence="10" type="ORF">BCF44_1134</name>
</gene>
<dbReference type="SMART" id="SM00825">
    <property type="entry name" value="PKS_KS"/>
    <property type="match status" value="1"/>
</dbReference>
<dbReference type="InterPro" id="IPR016036">
    <property type="entry name" value="Malonyl_transacylase_ACP-bd"/>
</dbReference>
<dbReference type="Pfam" id="PF08990">
    <property type="entry name" value="Docking"/>
    <property type="match status" value="1"/>
</dbReference>
<dbReference type="Gene3D" id="3.40.366.10">
    <property type="entry name" value="Malonyl-Coenzyme A Acyl Carrier Protein, domain 2"/>
    <property type="match status" value="1"/>
</dbReference>
<dbReference type="Pfam" id="PF00550">
    <property type="entry name" value="PP-binding"/>
    <property type="match status" value="1"/>
</dbReference>
<dbReference type="Gene3D" id="3.40.47.10">
    <property type="match status" value="1"/>
</dbReference>
<dbReference type="SUPFAM" id="SSF52151">
    <property type="entry name" value="FabD/lysophospholipase-like"/>
    <property type="match status" value="1"/>
</dbReference>
<dbReference type="Pfam" id="PF16197">
    <property type="entry name" value="KAsynt_C_assoc"/>
    <property type="match status" value="1"/>
</dbReference>
<dbReference type="InterPro" id="IPR014043">
    <property type="entry name" value="Acyl_transferase_dom"/>
</dbReference>
<feature type="domain" description="Ketosynthase family 3 (KS3)" evidence="9">
    <location>
        <begin position="37"/>
        <end position="461"/>
    </location>
</feature>
<dbReference type="FunFam" id="3.40.366.10:FF:000002">
    <property type="entry name" value="Probable polyketide synthase 2"/>
    <property type="match status" value="1"/>
</dbReference>
<dbReference type="InterPro" id="IPR036736">
    <property type="entry name" value="ACP-like_sf"/>
</dbReference>
<dbReference type="GO" id="GO:0033068">
    <property type="term" value="P:macrolide biosynthetic process"/>
    <property type="evidence" value="ECO:0007669"/>
    <property type="project" value="UniProtKB-ARBA"/>
</dbReference>
<dbReference type="InterPro" id="IPR015083">
    <property type="entry name" value="NorB/c/GfsB-D-like_docking"/>
</dbReference>
<dbReference type="SMART" id="SM01294">
    <property type="entry name" value="PKS_PP_betabranch"/>
    <property type="match status" value="1"/>
</dbReference>
<dbReference type="PROSITE" id="PS50075">
    <property type="entry name" value="CARRIER"/>
    <property type="match status" value="1"/>
</dbReference>
<dbReference type="InterPro" id="IPR032821">
    <property type="entry name" value="PKS_assoc"/>
</dbReference>
<organism evidence="10 11">
    <name type="scientific">Kutzneria buriramensis</name>
    <dbReference type="NCBI Taxonomy" id="1045776"/>
    <lineage>
        <taxon>Bacteria</taxon>
        <taxon>Bacillati</taxon>
        <taxon>Actinomycetota</taxon>
        <taxon>Actinomycetes</taxon>
        <taxon>Pseudonocardiales</taxon>
        <taxon>Pseudonocardiaceae</taxon>
        <taxon>Kutzneria</taxon>
    </lineage>
</organism>
<dbReference type="InterPro" id="IPR020806">
    <property type="entry name" value="PKS_PP-bd"/>
</dbReference>
<keyword evidence="2" id="KW-0596">Phosphopantetheine</keyword>
<dbReference type="SUPFAM" id="SSF47336">
    <property type="entry name" value="ACP-like"/>
    <property type="match status" value="1"/>
</dbReference>
<proteinExistence type="predicted"/>
<evidence type="ECO:0000259" key="9">
    <source>
        <dbReference type="PROSITE" id="PS52004"/>
    </source>
</evidence>
<dbReference type="GO" id="GO:0004315">
    <property type="term" value="F:3-oxoacyl-[acyl-carrier-protein] synthase activity"/>
    <property type="evidence" value="ECO:0007669"/>
    <property type="project" value="InterPro"/>
</dbReference>
<evidence type="ECO:0000256" key="6">
    <source>
        <dbReference type="ARBA" id="ARBA00023268"/>
    </source>
</evidence>
<keyword evidence="3" id="KW-0597">Phosphoprotein</keyword>
<evidence type="ECO:0000256" key="7">
    <source>
        <dbReference type="ARBA" id="ARBA00023315"/>
    </source>
</evidence>
<evidence type="ECO:0000256" key="5">
    <source>
        <dbReference type="ARBA" id="ARBA00023194"/>
    </source>
</evidence>
<dbReference type="InterPro" id="IPR016039">
    <property type="entry name" value="Thiolase-like"/>
</dbReference>
<dbReference type="Pfam" id="PF00109">
    <property type="entry name" value="ketoacyl-synt"/>
    <property type="match status" value="1"/>
</dbReference>
<dbReference type="GO" id="GO:0031177">
    <property type="term" value="F:phosphopantetheine binding"/>
    <property type="evidence" value="ECO:0007669"/>
    <property type="project" value="InterPro"/>
</dbReference>
<keyword evidence="7" id="KW-0012">Acyltransferase</keyword>
<sequence length="1071" mass="112760">MSEHDADRDKLVDYLRRVAEDLRGTRERLRELETARHEPIAVIGMACRFPGGVRTPADLWRLVADGVDAITELPKDRGWDLAGLYDPDPDHSGTSYTRSGGFLTDADEFDAEFFGITPREALALDPQQRLLLTTSWEALERAGIPPHTLRGSRTGVFAGLVGQEYVPLSAPPPAGLDGYLLTGNAASIASGRIAYTFGFEGPTLTVDTACSSSLVALHLAVRALRTGECDLALAGGATVMANPALLVEFSRQRGLSPDGRCRAFAAAADGTGFAEGVGQLVVERLSDARRNGHPVLAVIRGSAMNADGASNGLTAPNGPAQQRVIGAALADAELDPSDVDVVEAHGTGTTLGDPIEAQALLATYGRDRPLPLLLGSVKSNIGHTQAAAGVAGVIKLILAMRHGIVPKTLHVDAPSGHVDWSAGEVELLTDAVDWPEVDRPRRAAVSSFGISGTNAHVILEQAPAETPEETSRPAILPLVLSARTEQALRRQAARLSEYVTANPDVPLGDIGAALITGRAEFRYRAVLAAADRAEALAGLAAVADGAAAATVVRGEPRPGATAFLFTGQGSQRLGMGRELYASEPVFARALDEVCAHLDPFLDRPIRNVIFAEPGHADAALLDQTAFTQAALFAVETALYRLVRSFGVTPDYLIGHSIGELAAAHAAGVLGLADAAVLVAARGKLMQAAPGGGAMVSVQAGEDIVAPLLAGQEHLVSVAAVNGPRSTVVSGDAEAVRRLVADLRAQGVKARRLRVSHAFHSPHMDGVLDIFRAVAGKLSFAPPRIPLVSNVTGGLAGAAQLASPDYWTAHLRGGVRFLDGMRLLEGLGANRFVELGPDATLSGLGAQCLTGATPDPVFAPVLRPDRSELTTVATAIGALHARGTRVDWRIGPVRYRLDLPTYPFQSDRYWLDQSALGVRTSSAEGRFLAALDQPDSTELADTLGLDGPLRAALARLWPALSDWRATNRVEVPVPPEPADSSWLRKVVAAPAAEQETLLLDLLCRHVAAVLGASPKRIDGEHSLIDLGFSSFTALELSNRLKTEAGVDLPPIAIYDHPTPAALARYLRAELTA</sequence>
<dbReference type="GO" id="GO:0006633">
    <property type="term" value="P:fatty acid biosynthetic process"/>
    <property type="evidence" value="ECO:0007669"/>
    <property type="project" value="InterPro"/>
</dbReference>
<dbReference type="InterPro" id="IPR001227">
    <property type="entry name" value="Ac_transferase_dom_sf"/>
</dbReference>
<dbReference type="AlphaFoldDB" id="A0A3E0H6N7"/>
<keyword evidence="5" id="KW-0045">Antibiotic biosynthesis</keyword>
<keyword evidence="4" id="KW-0808">Transferase</keyword>
<dbReference type="SMART" id="SM00823">
    <property type="entry name" value="PKS_PP"/>
    <property type="match status" value="1"/>
</dbReference>
<accession>A0A3E0H6N7</accession>
<dbReference type="PANTHER" id="PTHR43775:SF51">
    <property type="entry name" value="INACTIVE PHENOLPHTHIOCEROL SYNTHESIS POLYKETIDE SYNTHASE TYPE I PKS1-RELATED"/>
    <property type="match status" value="1"/>
</dbReference>
<evidence type="ECO:0000256" key="2">
    <source>
        <dbReference type="ARBA" id="ARBA00022450"/>
    </source>
</evidence>
<evidence type="ECO:0000259" key="8">
    <source>
        <dbReference type="PROSITE" id="PS50075"/>
    </source>
</evidence>
<dbReference type="SUPFAM" id="SSF55048">
    <property type="entry name" value="Probable ACP-binding domain of malonyl-CoA ACP transacylase"/>
    <property type="match status" value="1"/>
</dbReference>
<dbReference type="InterPro" id="IPR009081">
    <property type="entry name" value="PP-bd_ACP"/>
</dbReference>
<dbReference type="Pfam" id="PF00698">
    <property type="entry name" value="Acyl_transf_1"/>
    <property type="match status" value="1"/>
</dbReference>
<dbReference type="PROSITE" id="PS00606">
    <property type="entry name" value="KS3_1"/>
    <property type="match status" value="1"/>
</dbReference>
<evidence type="ECO:0000256" key="1">
    <source>
        <dbReference type="ARBA" id="ARBA00001957"/>
    </source>
</evidence>
<feature type="domain" description="Carrier" evidence="8">
    <location>
        <begin position="992"/>
        <end position="1069"/>
    </location>
</feature>
<keyword evidence="11" id="KW-1185">Reference proteome</keyword>
<dbReference type="InterPro" id="IPR014031">
    <property type="entry name" value="Ketoacyl_synth_C"/>
</dbReference>